<evidence type="ECO:0000313" key="10">
    <source>
        <dbReference type="Proteomes" id="UP000271098"/>
    </source>
</evidence>
<gene>
    <name evidence="9" type="ORF">GPUH_LOCUS14095</name>
</gene>
<dbReference type="GO" id="GO:0006429">
    <property type="term" value="P:leucyl-tRNA aminoacylation"/>
    <property type="evidence" value="ECO:0007669"/>
    <property type="project" value="InterPro"/>
</dbReference>
<dbReference type="PRINTS" id="PR00985">
    <property type="entry name" value="TRNASYNTHLEU"/>
</dbReference>
<dbReference type="Pfam" id="PF00133">
    <property type="entry name" value="tRNA-synt_1"/>
    <property type="match status" value="3"/>
</dbReference>
<dbReference type="GO" id="GO:0032543">
    <property type="term" value="P:mitochondrial translation"/>
    <property type="evidence" value="ECO:0007669"/>
    <property type="project" value="TreeGrafter"/>
</dbReference>
<dbReference type="WBParaSite" id="GPUH_0001411001-mRNA-1">
    <property type="protein sequence ID" value="GPUH_0001411001-mRNA-1"/>
    <property type="gene ID" value="GPUH_0001411001"/>
</dbReference>
<reference evidence="11" key="1">
    <citation type="submission" date="2016-06" db="UniProtKB">
        <authorList>
            <consortium name="WormBaseParasite"/>
        </authorList>
    </citation>
    <scope>IDENTIFICATION</scope>
</reference>
<dbReference type="Proteomes" id="UP000271098">
    <property type="component" value="Unassembled WGS sequence"/>
</dbReference>
<feature type="domain" description="Aminoacyl-tRNA synthetase class Ia" evidence="8">
    <location>
        <begin position="550"/>
        <end position="586"/>
    </location>
</feature>
<dbReference type="GO" id="GO:0004823">
    <property type="term" value="F:leucine-tRNA ligase activity"/>
    <property type="evidence" value="ECO:0007669"/>
    <property type="project" value="UniProtKB-EC"/>
</dbReference>
<name>A0A183DZF4_9BILA</name>
<dbReference type="Gene3D" id="1.10.730.10">
    <property type="entry name" value="Isoleucyl-tRNA Synthetase, Domain 1"/>
    <property type="match status" value="1"/>
</dbReference>
<dbReference type="InterPro" id="IPR014729">
    <property type="entry name" value="Rossmann-like_a/b/a_fold"/>
</dbReference>
<dbReference type="GO" id="GO:0005524">
    <property type="term" value="F:ATP binding"/>
    <property type="evidence" value="ECO:0007669"/>
    <property type="project" value="UniProtKB-KW"/>
</dbReference>
<evidence type="ECO:0000256" key="1">
    <source>
        <dbReference type="ARBA" id="ARBA00005594"/>
    </source>
</evidence>
<evidence type="ECO:0000256" key="6">
    <source>
        <dbReference type="ARBA" id="ARBA00022917"/>
    </source>
</evidence>
<comment type="similarity">
    <text evidence="1">Belongs to the class-I aminoacyl-tRNA synthetase family.</text>
</comment>
<feature type="domain" description="Aminoacyl-tRNA synthetase class Ia" evidence="8">
    <location>
        <begin position="373"/>
        <end position="520"/>
    </location>
</feature>
<evidence type="ECO:0000313" key="11">
    <source>
        <dbReference type="WBParaSite" id="GPUH_0001411001-mRNA-1"/>
    </source>
</evidence>
<feature type="domain" description="Aminoacyl-tRNA synthetase class Ia" evidence="8">
    <location>
        <begin position="107"/>
        <end position="238"/>
    </location>
</feature>
<sequence length="629" mass="71932">MAATKLFWPRPDRQLMASAHFCSATSWSKKPPLLDWPRKDRGIVPKLFDLEVYWKDVAQKQPPRDVTSFKRYRPMLNGYDVIHPIGWDAFGLPAENAAWEVGADPAQWTASNIEVMREQLRSTGIIFDWDREISTCSPDYYKWTQWIFCRLFQRGLVRRALAEVYWDPVDCTVLAAEQIDAEGHSWRSGALAEKRKMKHWLVETPKYAKRMYDGLRKLSRWKEVAAIQANWIGNCDVWRFLLPLKGENGVLLDEKLDLRIREPRCLTSANVVFVRRGHPLISSLDAKEDIGVLKVTAMNIVTGKEMHIIYLNNEDAAKDEADFILDARLPSSTLQSDKAIMESFGFSQANSSSSLSNNDFGNYGGYETSDRLLDWVVSRQRKWGTPIPVLLGADDQSAVVVGDHQLPVISSQCKYDEKIPCERLPGGFGYWEKDTLDTFFDSSWYYLRYLDPCNNAELISKEKAVDMPVDIYVGGVEHAALHLFFARFISYFLHDIGMTTVLEPFHRLLPQGIVCGRTFRRKDTGKYLVEDDVVQTGNGFIVKTDGAAVVTQFEKMSKSKHNGVDPLDVLKMKGIDLTRLQLLNEAAPREPINWGDVGALFFFINSVFKKNFCSHSTFKKIFKKELLFE</sequence>
<dbReference type="Gene3D" id="3.40.50.620">
    <property type="entry name" value="HUPs"/>
    <property type="match status" value="2"/>
</dbReference>
<keyword evidence="6" id="KW-0648">Protein biosynthesis</keyword>
<evidence type="ECO:0000256" key="7">
    <source>
        <dbReference type="ARBA" id="ARBA00023146"/>
    </source>
</evidence>
<dbReference type="PANTHER" id="PTHR43740">
    <property type="entry name" value="LEUCYL-TRNA SYNTHETASE"/>
    <property type="match status" value="1"/>
</dbReference>
<evidence type="ECO:0000256" key="3">
    <source>
        <dbReference type="ARBA" id="ARBA00022598"/>
    </source>
</evidence>
<dbReference type="GO" id="GO:0005739">
    <property type="term" value="C:mitochondrion"/>
    <property type="evidence" value="ECO:0007669"/>
    <property type="project" value="TreeGrafter"/>
</dbReference>
<dbReference type="SUPFAM" id="SSF52374">
    <property type="entry name" value="Nucleotidylyl transferase"/>
    <property type="match status" value="1"/>
</dbReference>
<keyword evidence="3" id="KW-0436">Ligase</keyword>
<evidence type="ECO:0000259" key="8">
    <source>
        <dbReference type="Pfam" id="PF00133"/>
    </source>
</evidence>
<keyword evidence="5" id="KW-0067">ATP-binding</keyword>
<reference evidence="9 10" key="2">
    <citation type="submission" date="2018-11" db="EMBL/GenBank/DDBJ databases">
        <authorList>
            <consortium name="Pathogen Informatics"/>
        </authorList>
    </citation>
    <scope>NUCLEOTIDE SEQUENCE [LARGE SCALE GENOMIC DNA]</scope>
</reference>
<dbReference type="AlphaFoldDB" id="A0A183DZF4"/>
<evidence type="ECO:0000256" key="4">
    <source>
        <dbReference type="ARBA" id="ARBA00022741"/>
    </source>
</evidence>
<dbReference type="OrthoDB" id="15954at2759"/>
<organism evidence="11">
    <name type="scientific">Gongylonema pulchrum</name>
    <dbReference type="NCBI Taxonomy" id="637853"/>
    <lineage>
        <taxon>Eukaryota</taxon>
        <taxon>Metazoa</taxon>
        <taxon>Ecdysozoa</taxon>
        <taxon>Nematoda</taxon>
        <taxon>Chromadorea</taxon>
        <taxon>Rhabditida</taxon>
        <taxon>Spirurina</taxon>
        <taxon>Spiruromorpha</taxon>
        <taxon>Spiruroidea</taxon>
        <taxon>Gongylonematidae</taxon>
        <taxon>Gongylonema</taxon>
    </lineage>
</organism>
<dbReference type="InterPro" id="IPR002300">
    <property type="entry name" value="aa-tRNA-synth_Ia"/>
</dbReference>
<keyword evidence="7" id="KW-0030">Aminoacyl-tRNA synthetase</keyword>
<proteinExistence type="inferred from homology"/>
<accession>A0A183DZF4</accession>
<evidence type="ECO:0000256" key="2">
    <source>
        <dbReference type="ARBA" id="ARBA00013164"/>
    </source>
</evidence>
<keyword evidence="10" id="KW-1185">Reference proteome</keyword>
<evidence type="ECO:0000256" key="5">
    <source>
        <dbReference type="ARBA" id="ARBA00022840"/>
    </source>
</evidence>
<protein>
    <recommendedName>
        <fullName evidence="2">leucine--tRNA ligase</fullName>
        <ecNumber evidence="2">6.1.1.4</ecNumber>
    </recommendedName>
</protein>
<dbReference type="PANTHER" id="PTHR43740:SF2">
    <property type="entry name" value="LEUCINE--TRNA LIGASE, MITOCHONDRIAL"/>
    <property type="match status" value="1"/>
</dbReference>
<dbReference type="InterPro" id="IPR002302">
    <property type="entry name" value="Leu-tRNA-ligase"/>
</dbReference>
<evidence type="ECO:0000313" key="9">
    <source>
        <dbReference type="EMBL" id="VDN23550.1"/>
    </source>
</evidence>
<dbReference type="EMBL" id="UYRT01080875">
    <property type="protein sequence ID" value="VDN23550.1"/>
    <property type="molecule type" value="Genomic_DNA"/>
</dbReference>
<keyword evidence="4" id="KW-0547">Nucleotide-binding</keyword>
<dbReference type="EC" id="6.1.1.4" evidence="2"/>